<dbReference type="Gene3D" id="3.40.30.120">
    <property type="match status" value="1"/>
</dbReference>
<protein>
    <submittedName>
        <fullName evidence="6">FAD-dependent monooxygenase</fullName>
    </submittedName>
</protein>
<evidence type="ECO:0000256" key="1">
    <source>
        <dbReference type="ARBA" id="ARBA00001974"/>
    </source>
</evidence>
<accession>A0ABV8LVQ8</accession>
<feature type="region of interest" description="Disordered" evidence="4">
    <location>
        <begin position="522"/>
        <end position="543"/>
    </location>
</feature>
<dbReference type="InterPro" id="IPR002938">
    <property type="entry name" value="FAD-bd"/>
</dbReference>
<evidence type="ECO:0000256" key="3">
    <source>
        <dbReference type="ARBA" id="ARBA00022827"/>
    </source>
</evidence>
<keyword evidence="6" id="KW-0503">Monooxygenase</keyword>
<dbReference type="SUPFAM" id="SSF51905">
    <property type="entry name" value="FAD/NAD(P)-binding domain"/>
    <property type="match status" value="1"/>
</dbReference>
<comment type="caution">
    <text evidence="6">The sequence shown here is derived from an EMBL/GenBank/DDBJ whole genome shotgun (WGS) entry which is preliminary data.</text>
</comment>
<proteinExistence type="predicted"/>
<name>A0ABV8LVQ8_9ACTN</name>
<dbReference type="PANTHER" id="PTHR43004">
    <property type="entry name" value="TRK SYSTEM POTASSIUM UPTAKE PROTEIN"/>
    <property type="match status" value="1"/>
</dbReference>
<sequence>MDTVIIVGAGPTGLTAALELANHGIPTILIDSGDLSSAAETGSRAIAIHRTALSVWERLGCAGPMLAEGVAWRTRRTFLGTREILTQVLPPAEGGLPTFLNLQQYRTEHHLLAAARAHPLIELRPGHRVTAVRQDRRQVTVQIQDRTGTHSATAAYVLACDGARSSVRRALGLDFPGQTFPDRFLIADIRAELDLPPEPRFYFDHPAHPGSTVLIHPQPFGVWRIDWQLGADVDVDAETAPDRMDDRIRTLLTAVAGRDVDYDLVWLSDYRFHQRLLTRLRHRRVFFLGDAGHLVAPFGARGMNGAVQDVENLGWKLAAVLHGYAPESLLESYQDERWAAQEHNRQVVSATMRFMAPRTRWQWLRRETVLRLAARWKRAARWVDSGRMSEPYRYAVSAIVLADDGPARQWRGAPDLGGKVPDGDCVIQGRATRLRHHVGRDWVALWFTGEHHDAWLPARPGQVPCRLITIDPADAGDLAQAYAARPGSLYLVRPDGHLAARRRKAGPGAVRTLLEIMEMRGPSGTHLADVPPHLPQQRGQVRGDVDELEAGLDPVDRRPGV</sequence>
<evidence type="ECO:0000313" key="6">
    <source>
        <dbReference type="EMBL" id="MFC4134517.1"/>
    </source>
</evidence>
<feature type="domain" description="FAD-binding" evidence="5">
    <location>
        <begin position="3"/>
        <end position="342"/>
    </location>
</feature>
<keyword evidence="7" id="KW-1185">Reference proteome</keyword>
<dbReference type="PANTHER" id="PTHR43004:SF19">
    <property type="entry name" value="BINDING MONOOXYGENASE, PUTATIVE (JCVI)-RELATED"/>
    <property type="match status" value="1"/>
</dbReference>
<keyword evidence="2" id="KW-0285">Flavoprotein</keyword>
<comment type="cofactor">
    <cofactor evidence="1">
        <name>FAD</name>
        <dbReference type="ChEBI" id="CHEBI:57692"/>
    </cofactor>
</comment>
<dbReference type="InterPro" id="IPR050641">
    <property type="entry name" value="RIFMO-like"/>
</dbReference>
<dbReference type="Proteomes" id="UP001595816">
    <property type="component" value="Unassembled WGS sequence"/>
</dbReference>
<dbReference type="Gene3D" id="3.50.50.60">
    <property type="entry name" value="FAD/NAD(P)-binding domain"/>
    <property type="match status" value="1"/>
</dbReference>
<dbReference type="PRINTS" id="PR00420">
    <property type="entry name" value="RNGMNOXGNASE"/>
</dbReference>
<evidence type="ECO:0000256" key="4">
    <source>
        <dbReference type="SAM" id="MobiDB-lite"/>
    </source>
</evidence>
<keyword evidence="6" id="KW-0560">Oxidoreductase</keyword>
<dbReference type="EMBL" id="JBHSAY010000015">
    <property type="protein sequence ID" value="MFC4134517.1"/>
    <property type="molecule type" value="Genomic_DNA"/>
</dbReference>
<evidence type="ECO:0000259" key="5">
    <source>
        <dbReference type="Pfam" id="PF01494"/>
    </source>
</evidence>
<dbReference type="RefSeq" id="WP_253761334.1">
    <property type="nucleotide sequence ID" value="NZ_JAMZDZ010000001.1"/>
</dbReference>
<keyword evidence="3" id="KW-0274">FAD</keyword>
<dbReference type="Pfam" id="PF01494">
    <property type="entry name" value="FAD_binding_3"/>
    <property type="match status" value="1"/>
</dbReference>
<organism evidence="6 7">
    <name type="scientific">Hamadaea flava</name>
    <dbReference type="NCBI Taxonomy" id="1742688"/>
    <lineage>
        <taxon>Bacteria</taxon>
        <taxon>Bacillati</taxon>
        <taxon>Actinomycetota</taxon>
        <taxon>Actinomycetes</taxon>
        <taxon>Micromonosporales</taxon>
        <taxon>Micromonosporaceae</taxon>
        <taxon>Hamadaea</taxon>
    </lineage>
</organism>
<evidence type="ECO:0000256" key="2">
    <source>
        <dbReference type="ARBA" id="ARBA00022630"/>
    </source>
</evidence>
<dbReference type="InterPro" id="IPR036188">
    <property type="entry name" value="FAD/NAD-bd_sf"/>
</dbReference>
<gene>
    <name evidence="6" type="ORF">ACFOZ4_28235</name>
</gene>
<dbReference type="GO" id="GO:0004497">
    <property type="term" value="F:monooxygenase activity"/>
    <property type="evidence" value="ECO:0007669"/>
    <property type="project" value="UniProtKB-KW"/>
</dbReference>
<reference evidence="7" key="1">
    <citation type="journal article" date="2019" name="Int. J. Syst. Evol. Microbiol.">
        <title>The Global Catalogue of Microorganisms (GCM) 10K type strain sequencing project: providing services to taxonomists for standard genome sequencing and annotation.</title>
        <authorList>
            <consortium name="The Broad Institute Genomics Platform"/>
            <consortium name="The Broad Institute Genome Sequencing Center for Infectious Disease"/>
            <person name="Wu L."/>
            <person name="Ma J."/>
        </authorList>
    </citation>
    <scope>NUCLEOTIDE SEQUENCE [LARGE SCALE GENOMIC DNA]</scope>
    <source>
        <strain evidence="7">CGMCC 4.7289</strain>
    </source>
</reference>
<dbReference type="Gene3D" id="3.30.70.2450">
    <property type="match status" value="1"/>
</dbReference>
<dbReference type="NCBIfam" id="NF006002">
    <property type="entry name" value="PRK08132.1"/>
    <property type="match status" value="1"/>
</dbReference>
<evidence type="ECO:0000313" key="7">
    <source>
        <dbReference type="Proteomes" id="UP001595816"/>
    </source>
</evidence>